<gene>
    <name evidence="1" type="ORF">L2E82_39652</name>
</gene>
<proteinExistence type="predicted"/>
<sequence>MEDLLLKKCVPCDKNELGSMREGTANRFRLQVPKWELVTSDGVMKLRRKWKVKSFLQGLEFFKVVANLAQAEGPS</sequence>
<keyword evidence="2" id="KW-1185">Reference proteome</keyword>
<evidence type="ECO:0000313" key="1">
    <source>
        <dbReference type="EMBL" id="KAI3709884.1"/>
    </source>
</evidence>
<reference evidence="1 2" key="2">
    <citation type="journal article" date="2022" name="Mol. Ecol. Resour.">
        <title>The genomes of chicory, endive, great burdock and yacon provide insights into Asteraceae paleo-polyploidization history and plant inulin production.</title>
        <authorList>
            <person name="Fan W."/>
            <person name="Wang S."/>
            <person name="Wang H."/>
            <person name="Wang A."/>
            <person name="Jiang F."/>
            <person name="Liu H."/>
            <person name="Zhao H."/>
            <person name="Xu D."/>
            <person name="Zhang Y."/>
        </authorList>
    </citation>
    <scope>NUCLEOTIDE SEQUENCE [LARGE SCALE GENOMIC DNA]</scope>
    <source>
        <strain evidence="2">cv. Punajuju</strain>
        <tissue evidence="1">Leaves</tissue>
    </source>
</reference>
<organism evidence="1 2">
    <name type="scientific">Cichorium intybus</name>
    <name type="common">Chicory</name>
    <dbReference type="NCBI Taxonomy" id="13427"/>
    <lineage>
        <taxon>Eukaryota</taxon>
        <taxon>Viridiplantae</taxon>
        <taxon>Streptophyta</taxon>
        <taxon>Embryophyta</taxon>
        <taxon>Tracheophyta</taxon>
        <taxon>Spermatophyta</taxon>
        <taxon>Magnoliopsida</taxon>
        <taxon>eudicotyledons</taxon>
        <taxon>Gunneridae</taxon>
        <taxon>Pentapetalae</taxon>
        <taxon>asterids</taxon>
        <taxon>campanulids</taxon>
        <taxon>Asterales</taxon>
        <taxon>Asteraceae</taxon>
        <taxon>Cichorioideae</taxon>
        <taxon>Cichorieae</taxon>
        <taxon>Cichoriinae</taxon>
        <taxon>Cichorium</taxon>
    </lineage>
</organism>
<protein>
    <submittedName>
        <fullName evidence="1">Uncharacterized protein</fullName>
    </submittedName>
</protein>
<name>A0ACB9AJT3_CICIN</name>
<reference evidence="2" key="1">
    <citation type="journal article" date="2022" name="Mol. Ecol. Resour.">
        <title>The genomes of chicory, endive, great burdock and yacon provide insights into Asteraceae palaeo-polyploidization history and plant inulin production.</title>
        <authorList>
            <person name="Fan W."/>
            <person name="Wang S."/>
            <person name="Wang H."/>
            <person name="Wang A."/>
            <person name="Jiang F."/>
            <person name="Liu H."/>
            <person name="Zhao H."/>
            <person name="Xu D."/>
            <person name="Zhang Y."/>
        </authorList>
    </citation>
    <scope>NUCLEOTIDE SEQUENCE [LARGE SCALE GENOMIC DNA]</scope>
    <source>
        <strain evidence="2">cv. Punajuju</strain>
    </source>
</reference>
<evidence type="ECO:0000313" key="2">
    <source>
        <dbReference type="Proteomes" id="UP001055811"/>
    </source>
</evidence>
<dbReference type="EMBL" id="CM042015">
    <property type="protein sequence ID" value="KAI3709884.1"/>
    <property type="molecule type" value="Genomic_DNA"/>
</dbReference>
<comment type="caution">
    <text evidence="1">The sequence shown here is derived from an EMBL/GenBank/DDBJ whole genome shotgun (WGS) entry which is preliminary data.</text>
</comment>
<accession>A0ACB9AJT3</accession>
<dbReference type="Proteomes" id="UP001055811">
    <property type="component" value="Linkage Group LG07"/>
</dbReference>